<keyword evidence="1" id="KW-0175">Coiled coil</keyword>
<evidence type="ECO:0000313" key="2">
    <source>
        <dbReference type="EMBL" id="VDM68592.1"/>
    </source>
</evidence>
<dbReference type="SUPFAM" id="SSF56672">
    <property type="entry name" value="DNA/RNA polymerases"/>
    <property type="match status" value="1"/>
</dbReference>
<keyword evidence="3" id="KW-1185">Reference proteome</keyword>
<dbReference type="AlphaFoldDB" id="A0A3P7KMK2"/>
<dbReference type="EMBL" id="UYYB01009336">
    <property type="protein sequence ID" value="VDM68592.1"/>
    <property type="molecule type" value="Genomic_DNA"/>
</dbReference>
<reference evidence="2 3" key="1">
    <citation type="submission" date="2018-11" db="EMBL/GenBank/DDBJ databases">
        <authorList>
            <consortium name="Pathogen Informatics"/>
        </authorList>
    </citation>
    <scope>NUCLEOTIDE SEQUENCE [LARGE SCALE GENOMIC DNA]</scope>
</reference>
<proteinExistence type="predicted"/>
<name>A0A3P7KMK2_STRVU</name>
<dbReference type="Proteomes" id="UP000270094">
    <property type="component" value="Unassembled WGS sequence"/>
</dbReference>
<gene>
    <name evidence="2" type="ORF">SVUK_LOCUS3590</name>
</gene>
<dbReference type="PANTHER" id="PTHR47331">
    <property type="entry name" value="PHD-TYPE DOMAIN-CONTAINING PROTEIN"/>
    <property type="match status" value="1"/>
</dbReference>
<feature type="coiled-coil region" evidence="1">
    <location>
        <begin position="97"/>
        <end position="124"/>
    </location>
</feature>
<evidence type="ECO:0008006" key="4">
    <source>
        <dbReference type="Google" id="ProtNLM"/>
    </source>
</evidence>
<evidence type="ECO:0000313" key="3">
    <source>
        <dbReference type="Proteomes" id="UP000270094"/>
    </source>
</evidence>
<protein>
    <recommendedName>
        <fullName evidence="4">Reverse transcriptase domain-containing protein</fullName>
    </recommendedName>
</protein>
<accession>A0A3P7KMK2</accession>
<organism evidence="2 3">
    <name type="scientific">Strongylus vulgaris</name>
    <name type="common">Blood worm</name>
    <dbReference type="NCBI Taxonomy" id="40348"/>
    <lineage>
        <taxon>Eukaryota</taxon>
        <taxon>Metazoa</taxon>
        <taxon>Ecdysozoa</taxon>
        <taxon>Nematoda</taxon>
        <taxon>Chromadorea</taxon>
        <taxon>Rhabditida</taxon>
        <taxon>Rhabditina</taxon>
        <taxon>Rhabditomorpha</taxon>
        <taxon>Strongyloidea</taxon>
        <taxon>Strongylidae</taxon>
        <taxon>Strongylus</taxon>
    </lineage>
</organism>
<evidence type="ECO:0000256" key="1">
    <source>
        <dbReference type="SAM" id="Coils"/>
    </source>
</evidence>
<dbReference type="OrthoDB" id="5920525at2759"/>
<dbReference type="PANTHER" id="PTHR47331:SF5">
    <property type="entry name" value="RIBONUCLEASE H"/>
    <property type="match status" value="1"/>
</dbReference>
<dbReference type="InterPro" id="IPR043502">
    <property type="entry name" value="DNA/RNA_pol_sf"/>
</dbReference>
<sequence length="338" mass="39949">MDSEKHKLPSGMHQVWICAVRQETTHKTRNFTVVQSESRDEDLEVWERYLEMECSGTEEYTESEKEEKKMLDDRILKKFKETTEAHDHLPDNKSIAVARLKALLKQYEDRKDFLQELEQIFKEQLEKGIIEKLTEEMDRYRFRIGNVAITADIEKAFLQVRLHEVDRDATRFLWLRDFRKPYGEKNVVTYRFTRVTFGLISLPFLLAATINFELETTANVKNTAELMKDNLYVVNLLMTAESKKEAVEQYRDAKKIFDAHMNMREFLTNEIHVRKNFAESGRSISLGSKVLGIEWNTQKRRTRHLVHRSGTSADYKEDSTAYKCIYFRSIRSAYTLDD</sequence>